<dbReference type="CDD" id="cd16936">
    <property type="entry name" value="HATPase_RsbW-like"/>
    <property type="match status" value="1"/>
</dbReference>
<dbReference type="InterPro" id="IPR003594">
    <property type="entry name" value="HATPase_dom"/>
</dbReference>
<dbReference type="InterPro" id="IPR052016">
    <property type="entry name" value="Bact_Sigma-Reg"/>
</dbReference>
<dbReference type="InterPro" id="IPR029016">
    <property type="entry name" value="GAF-like_dom_sf"/>
</dbReference>
<evidence type="ECO:0000313" key="4">
    <source>
        <dbReference type="Proteomes" id="UP000536624"/>
    </source>
</evidence>
<evidence type="ECO:0000259" key="2">
    <source>
        <dbReference type="SMART" id="SM00331"/>
    </source>
</evidence>
<keyword evidence="1" id="KW-0378">Hydrolase</keyword>
<evidence type="ECO:0000256" key="1">
    <source>
        <dbReference type="ARBA" id="ARBA00022801"/>
    </source>
</evidence>
<dbReference type="GO" id="GO:0016791">
    <property type="term" value="F:phosphatase activity"/>
    <property type="evidence" value="ECO:0007669"/>
    <property type="project" value="TreeGrafter"/>
</dbReference>
<accession>A0A7X5X095</accession>
<dbReference type="Gene3D" id="3.60.40.10">
    <property type="entry name" value="PPM-type phosphatase domain"/>
    <property type="match status" value="1"/>
</dbReference>
<organism evidence="3 4">
    <name type="scientific">Streptomyces malaysiensis</name>
    <dbReference type="NCBI Taxonomy" id="92644"/>
    <lineage>
        <taxon>Bacteria</taxon>
        <taxon>Bacillati</taxon>
        <taxon>Actinomycetota</taxon>
        <taxon>Actinomycetes</taxon>
        <taxon>Kitasatosporales</taxon>
        <taxon>Streptomycetaceae</taxon>
        <taxon>Streptomyces</taxon>
        <taxon>Streptomyces violaceusniger group</taxon>
    </lineage>
</organism>
<dbReference type="Proteomes" id="UP000536624">
    <property type="component" value="Unassembled WGS sequence"/>
</dbReference>
<dbReference type="PANTHER" id="PTHR43156">
    <property type="entry name" value="STAGE II SPORULATION PROTEIN E-RELATED"/>
    <property type="match status" value="1"/>
</dbReference>
<dbReference type="InterPro" id="IPR036890">
    <property type="entry name" value="HATPase_C_sf"/>
</dbReference>
<dbReference type="Pfam" id="PF13581">
    <property type="entry name" value="HATPase_c_2"/>
    <property type="match status" value="1"/>
</dbReference>
<dbReference type="Gene3D" id="3.30.450.40">
    <property type="match status" value="1"/>
</dbReference>
<dbReference type="SMART" id="SM00331">
    <property type="entry name" value="PP2C_SIG"/>
    <property type="match status" value="1"/>
</dbReference>
<dbReference type="PANTHER" id="PTHR43156:SF2">
    <property type="entry name" value="STAGE II SPORULATION PROTEIN E"/>
    <property type="match status" value="1"/>
</dbReference>
<proteinExistence type="predicted"/>
<name>A0A7X5X095_STRMQ</name>
<comment type="caution">
    <text evidence="3">The sequence shown here is derived from an EMBL/GenBank/DDBJ whole genome shotgun (WGS) entry which is preliminary data.</text>
</comment>
<dbReference type="SUPFAM" id="SSF55874">
    <property type="entry name" value="ATPase domain of HSP90 chaperone/DNA topoisomerase II/histidine kinase"/>
    <property type="match status" value="1"/>
</dbReference>
<dbReference type="SUPFAM" id="SSF55781">
    <property type="entry name" value="GAF domain-like"/>
    <property type="match status" value="1"/>
</dbReference>
<dbReference type="InterPro" id="IPR003018">
    <property type="entry name" value="GAF"/>
</dbReference>
<sequence>MHILPLAAAVATEATGRCLVLVHPETGVASASRPDERNWRTHRNLDLLRAAVSIEPSSDVARIVTELAALLAADFADVVAVDLAEAVPQGDDIPAVTRFGELHLRRMAAVRRGGGWPAKLSVEGAETPTVPDFPELRLLQEGHGVLVNDIDALKASLGHDPGLVQSVIPEGTHSGLSAPLYARGLLLGAITVWRTRWPTTPFDGDDLALLEQIAASAALSLDNTRRSLRERHAATALRSSLLPRSIAESTAAETTGMHLPASPGTGVSTDWFDVIPLPGLRIAFVIGDVVGHGIHAAATMARVRTAVQTLADLDLEPDELLTHLDDLVTGPAADRGAESGSDTDVLGATCLYGVYDPGTRKCVVASAGHPPPIVVRPDATARFVDLVPGPPLGVGGMPFEPAEFELEPGSVLAFYTDGLVDFPTGDVGHGMERLRHWLSAHAGPGRNLDHVGRGAFTELLDMARPDDAAVLLARTRAIPAHDIASWEFPADPSVVIRARELVTRQLADWRLDHLTFTTELVVSELVTNAIRYASGPIGLRLIRDRVLVCEVSDPSNSQPRLRRARSTDEGGRGLFLVAQLTDRWGSRYTQSGKTIWTEQFLGAER</sequence>
<dbReference type="AlphaFoldDB" id="A0A7X5X095"/>
<gene>
    <name evidence="3" type="ORF">SMALB_2190</name>
</gene>
<reference evidence="3 4" key="1">
    <citation type="submission" date="2020-02" db="EMBL/GenBank/DDBJ databases">
        <title>Streptomyces malaysiensis DSM14702 (JHCC583434, PFL_A843) Genome sequencing and assembly.</title>
        <authorList>
            <person name="Samborskyy M."/>
        </authorList>
    </citation>
    <scope>NUCLEOTIDE SEQUENCE [LARGE SCALE GENOMIC DNA]</scope>
    <source>
        <strain evidence="3 4">DSM 14702</strain>
    </source>
</reference>
<protein>
    <recommendedName>
        <fullName evidence="2">PPM-type phosphatase domain-containing protein</fullName>
    </recommendedName>
</protein>
<feature type="domain" description="PPM-type phosphatase" evidence="2">
    <location>
        <begin position="252"/>
        <end position="475"/>
    </location>
</feature>
<dbReference type="Gene3D" id="3.30.565.10">
    <property type="entry name" value="Histidine kinase-like ATPase, C-terminal domain"/>
    <property type="match status" value="1"/>
</dbReference>
<dbReference type="InterPro" id="IPR001932">
    <property type="entry name" value="PPM-type_phosphatase-like_dom"/>
</dbReference>
<dbReference type="Pfam" id="PF01590">
    <property type="entry name" value="GAF"/>
    <property type="match status" value="1"/>
</dbReference>
<dbReference type="EMBL" id="JAALLH010000001">
    <property type="protein sequence ID" value="NIY64232.1"/>
    <property type="molecule type" value="Genomic_DNA"/>
</dbReference>
<dbReference type="InterPro" id="IPR036457">
    <property type="entry name" value="PPM-type-like_dom_sf"/>
</dbReference>
<evidence type="ECO:0000313" key="3">
    <source>
        <dbReference type="EMBL" id="NIY64232.1"/>
    </source>
</evidence>
<dbReference type="FunFam" id="3.30.565.10:FF:000028">
    <property type="entry name" value="PAS sensor protein"/>
    <property type="match status" value="1"/>
</dbReference>
<dbReference type="Pfam" id="PF07228">
    <property type="entry name" value="SpoIIE"/>
    <property type="match status" value="1"/>
</dbReference>
<dbReference type="SUPFAM" id="SSF81606">
    <property type="entry name" value="PP2C-like"/>
    <property type="match status" value="1"/>
</dbReference>